<keyword evidence="7 12" id="KW-0067">ATP-binding</keyword>
<dbReference type="CDD" id="cd00984">
    <property type="entry name" value="DnaB_C"/>
    <property type="match status" value="1"/>
</dbReference>
<comment type="caution">
    <text evidence="15">The sequence shown here is derived from an EMBL/GenBank/DDBJ whole genome shotgun (WGS) entry which is preliminary data.</text>
</comment>
<keyword evidence="16" id="KW-1185">Reference proteome</keyword>
<dbReference type="PANTHER" id="PTHR30153">
    <property type="entry name" value="REPLICATIVE DNA HELICASE DNAB"/>
    <property type="match status" value="1"/>
</dbReference>
<keyword evidence="6 12" id="KW-0347">Helicase</keyword>
<feature type="region of interest" description="Disordered" evidence="13">
    <location>
        <begin position="1"/>
        <end position="38"/>
    </location>
</feature>
<dbReference type="InterPro" id="IPR007692">
    <property type="entry name" value="DNA_helicase_DnaB"/>
</dbReference>
<dbReference type="Proteomes" id="UP000299290">
    <property type="component" value="Unassembled WGS sequence"/>
</dbReference>
<dbReference type="SUPFAM" id="SSF48024">
    <property type="entry name" value="N-terminal domain of DnaB helicase"/>
    <property type="match status" value="1"/>
</dbReference>
<dbReference type="PANTHER" id="PTHR30153:SF2">
    <property type="entry name" value="REPLICATIVE DNA HELICASE"/>
    <property type="match status" value="1"/>
</dbReference>
<dbReference type="InterPro" id="IPR007693">
    <property type="entry name" value="DNA_helicase_DnaB-like_N"/>
</dbReference>
<evidence type="ECO:0000256" key="13">
    <source>
        <dbReference type="SAM" id="MobiDB-lite"/>
    </source>
</evidence>
<evidence type="ECO:0000256" key="3">
    <source>
        <dbReference type="ARBA" id="ARBA00022705"/>
    </source>
</evidence>
<dbReference type="InterPro" id="IPR036185">
    <property type="entry name" value="DNA_heli_DnaB-like_N_sf"/>
</dbReference>
<evidence type="ECO:0000313" key="15">
    <source>
        <dbReference type="EMBL" id="GDY49292.1"/>
    </source>
</evidence>
<reference evidence="15 16" key="1">
    <citation type="journal article" date="2020" name="Int. J. Syst. Evol. Microbiol.">
        <title>Reclassification of Streptomyces castelarensis and Streptomyces sporoclivatus as later heterotypic synonyms of Streptomyces antimycoticus.</title>
        <authorList>
            <person name="Komaki H."/>
            <person name="Tamura T."/>
        </authorList>
    </citation>
    <scope>NUCLEOTIDE SEQUENCE [LARGE SCALE GENOMIC DNA]</scope>
    <source>
        <strain evidence="15 16">NBRC 12839</strain>
    </source>
</reference>
<keyword evidence="4 12" id="KW-0547">Nucleotide-binding</keyword>
<evidence type="ECO:0000256" key="6">
    <source>
        <dbReference type="ARBA" id="ARBA00022806"/>
    </source>
</evidence>
<feature type="compositionally biased region" description="Basic and acidic residues" evidence="13">
    <location>
        <begin position="397"/>
        <end position="413"/>
    </location>
</feature>
<dbReference type="GO" id="GO:0005524">
    <property type="term" value="F:ATP binding"/>
    <property type="evidence" value="ECO:0007669"/>
    <property type="project" value="UniProtKB-UniRule"/>
</dbReference>
<evidence type="ECO:0000256" key="2">
    <source>
        <dbReference type="ARBA" id="ARBA00022515"/>
    </source>
</evidence>
<accession>A0A4D4KL94</accession>
<protein>
    <recommendedName>
        <fullName evidence="11 12">Replicative DNA helicase</fullName>
        <ecNumber evidence="11 12">5.6.2.3</ecNumber>
    </recommendedName>
</protein>
<dbReference type="InterPro" id="IPR016136">
    <property type="entry name" value="DNA_helicase_N/primase_C"/>
</dbReference>
<evidence type="ECO:0000256" key="9">
    <source>
        <dbReference type="ARBA" id="ARBA00023235"/>
    </source>
</evidence>
<keyword evidence="8 12" id="KW-0238">DNA-binding</keyword>
<dbReference type="Pfam" id="PF00772">
    <property type="entry name" value="DnaB"/>
    <property type="match status" value="1"/>
</dbReference>
<keyword evidence="2 12" id="KW-0639">Primosome</keyword>
<keyword evidence="5 12" id="KW-0378">Hydrolase</keyword>
<evidence type="ECO:0000256" key="8">
    <source>
        <dbReference type="ARBA" id="ARBA00023125"/>
    </source>
</evidence>
<evidence type="ECO:0000256" key="1">
    <source>
        <dbReference type="ARBA" id="ARBA00008428"/>
    </source>
</evidence>
<comment type="catalytic activity">
    <reaction evidence="10 12">
        <text>ATP + H2O = ADP + phosphate + H(+)</text>
        <dbReference type="Rhea" id="RHEA:13065"/>
        <dbReference type="ChEBI" id="CHEBI:15377"/>
        <dbReference type="ChEBI" id="CHEBI:15378"/>
        <dbReference type="ChEBI" id="CHEBI:30616"/>
        <dbReference type="ChEBI" id="CHEBI:43474"/>
        <dbReference type="ChEBI" id="CHEBI:456216"/>
        <dbReference type="EC" id="5.6.2.3"/>
    </reaction>
</comment>
<dbReference type="SUPFAM" id="SSF52540">
    <property type="entry name" value="P-loop containing nucleoside triphosphate hydrolases"/>
    <property type="match status" value="1"/>
</dbReference>
<dbReference type="GO" id="GO:0016887">
    <property type="term" value="F:ATP hydrolysis activity"/>
    <property type="evidence" value="ECO:0007669"/>
    <property type="project" value="RHEA"/>
</dbReference>
<dbReference type="PROSITE" id="PS51199">
    <property type="entry name" value="SF4_HELICASE"/>
    <property type="match status" value="1"/>
</dbReference>
<sequence>MSIPQQADDNQPGREHPYNEPSEYGAQERASPSFERVPPQNLEAEQSVLGGMMLSKDALEDVAVGIKLKGRDFYRPAHETIFRTILGLYAKGEPVDPITVAAELTRHGDIARVGGAAYLHDLVQSVPTAANAEYYAGIVQETAVFRRLVETGTKITQIGYRGGEVPEALNEAGSELFQVADDNSEEDFYPVGDDMEADLDALEAHCKSDGSLAGLPTGFTDLDSLLSGLQEEQFIIVAARPAMGKSTLAMDFVRENAIENGTPSAFFSLEMGRREINHRLWSSVAKVPLHHIKSGAMTDEDWTRLAREMPKISAAPLYVDASPNQTLMDIRAKARRMVQRYDIKLIVIDYIQLMQTGGKGLKETRQQEVSDISRGLKVLAKELHVPIIGLSQLNRGPESREDKKPQVSDLRESGSLEQDADLVILLHREDAYEKESPRAGEADLIVGKHRNGATATITVAFQGHYSRFVDMAQT</sequence>
<dbReference type="FunFam" id="1.10.860.10:FF:000001">
    <property type="entry name" value="Replicative DNA helicase"/>
    <property type="match status" value="1"/>
</dbReference>
<dbReference type="Pfam" id="PF03796">
    <property type="entry name" value="DnaB_C"/>
    <property type="match status" value="1"/>
</dbReference>
<dbReference type="Gene3D" id="1.10.860.10">
    <property type="entry name" value="DNAb Helicase, Chain A"/>
    <property type="match status" value="1"/>
</dbReference>
<evidence type="ECO:0000256" key="4">
    <source>
        <dbReference type="ARBA" id="ARBA00022741"/>
    </source>
</evidence>
<dbReference type="AlphaFoldDB" id="A0A4D4KL94"/>
<evidence type="ECO:0000256" key="5">
    <source>
        <dbReference type="ARBA" id="ARBA00022801"/>
    </source>
</evidence>
<evidence type="ECO:0000256" key="7">
    <source>
        <dbReference type="ARBA" id="ARBA00022840"/>
    </source>
</evidence>
<dbReference type="GO" id="GO:0043139">
    <property type="term" value="F:5'-3' DNA helicase activity"/>
    <property type="evidence" value="ECO:0007669"/>
    <property type="project" value="UniProtKB-EC"/>
</dbReference>
<evidence type="ECO:0000256" key="10">
    <source>
        <dbReference type="ARBA" id="ARBA00048954"/>
    </source>
</evidence>
<evidence type="ECO:0000256" key="11">
    <source>
        <dbReference type="NCBIfam" id="TIGR00665"/>
    </source>
</evidence>
<comment type="similarity">
    <text evidence="1 12">Belongs to the helicase family. DnaB subfamily.</text>
</comment>
<evidence type="ECO:0000259" key="14">
    <source>
        <dbReference type="PROSITE" id="PS51199"/>
    </source>
</evidence>
<dbReference type="GO" id="GO:1990077">
    <property type="term" value="C:primosome complex"/>
    <property type="evidence" value="ECO:0007669"/>
    <property type="project" value="UniProtKB-UniRule"/>
</dbReference>
<evidence type="ECO:0000313" key="16">
    <source>
        <dbReference type="Proteomes" id="UP000299290"/>
    </source>
</evidence>
<dbReference type="EC" id="5.6.2.3" evidence="11 12"/>
<name>A0A4D4KL94_9ACTN</name>
<organism evidence="15 16">
    <name type="scientific">Streptomyces antimycoticus</name>
    <dbReference type="NCBI Taxonomy" id="68175"/>
    <lineage>
        <taxon>Bacteria</taxon>
        <taxon>Bacillati</taxon>
        <taxon>Actinomycetota</taxon>
        <taxon>Actinomycetes</taxon>
        <taxon>Kitasatosporales</taxon>
        <taxon>Streptomycetaceae</taxon>
        <taxon>Streptomyces</taxon>
        <taxon>Streptomyces violaceusniger group</taxon>
    </lineage>
</organism>
<dbReference type="Gene3D" id="3.40.50.300">
    <property type="entry name" value="P-loop containing nucleotide triphosphate hydrolases"/>
    <property type="match status" value="1"/>
</dbReference>
<feature type="domain" description="SF4 helicase" evidence="14">
    <location>
        <begin position="208"/>
        <end position="474"/>
    </location>
</feature>
<evidence type="ECO:0000256" key="12">
    <source>
        <dbReference type="RuleBase" id="RU362085"/>
    </source>
</evidence>
<keyword evidence="3 12" id="KW-0235">DNA replication</keyword>
<gene>
    <name evidence="15" type="ORF">SANT12839_101740</name>
</gene>
<feature type="region of interest" description="Disordered" evidence="13">
    <location>
        <begin position="394"/>
        <end position="413"/>
    </location>
</feature>
<dbReference type="InterPro" id="IPR027417">
    <property type="entry name" value="P-loop_NTPase"/>
</dbReference>
<dbReference type="EMBL" id="BJHV01000003">
    <property type="protein sequence ID" value="GDY49292.1"/>
    <property type="molecule type" value="Genomic_DNA"/>
</dbReference>
<comment type="function">
    <text evidence="12">The main replicative DNA helicase, it participates in initiation and elongation during chromosome replication. Travels ahead of the DNA replisome, separating dsDNA into templates for DNA synthesis. A processive ATP-dependent 5'-3' DNA helicase it has DNA-dependent ATPase activity.</text>
</comment>
<dbReference type="InterPro" id="IPR007694">
    <property type="entry name" value="DNA_helicase_DnaB-like_C"/>
</dbReference>
<dbReference type="GO" id="GO:0005829">
    <property type="term" value="C:cytosol"/>
    <property type="evidence" value="ECO:0007669"/>
    <property type="project" value="TreeGrafter"/>
</dbReference>
<dbReference type="GO" id="GO:0003677">
    <property type="term" value="F:DNA binding"/>
    <property type="evidence" value="ECO:0007669"/>
    <property type="project" value="UniProtKB-UniRule"/>
</dbReference>
<dbReference type="FunFam" id="3.40.50.300:FF:000351">
    <property type="entry name" value="Replicative DNA helicase"/>
    <property type="match status" value="1"/>
</dbReference>
<proteinExistence type="inferred from homology"/>
<keyword evidence="9" id="KW-0413">Isomerase</keyword>
<dbReference type="NCBIfam" id="TIGR00665">
    <property type="entry name" value="DnaB"/>
    <property type="match status" value="1"/>
</dbReference>
<dbReference type="GO" id="GO:0006269">
    <property type="term" value="P:DNA replication, synthesis of primer"/>
    <property type="evidence" value="ECO:0007669"/>
    <property type="project" value="UniProtKB-UniRule"/>
</dbReference>
<dbReference type="RefSeq" id="WP_228054435.1">
    <property type="nucleotide sequence ID" value="NZ_BJHV01000003.1"/>
</dbReference>